<dbReference type="GO" id="GO:0046872">
    <property type="term" value="F:metal ion binding"/>
    <property type="evidence" value="ECO:0007669"/>
    <property type="project" value="UniProtKB-KW"/>
</dbReference>
<evidence type="ECO:0000313" key="14">
    <source>
        <dbReference type="EMBL" id="GFB09999.1"/>
    </source>
</evidence>
<evidence type="ECO:0000259" key="12">
    <source>
        <dbReference type="Pfam" id="PF07727"/>
    </source>
</evidence>
<evidence type="ECO:0000256" key="5">
    <source>
        <dbReference type="ARBA" id="ARBA00022842"/>
    </source>
</evidence>
<dbReference type="InterPro" id="IPR039537">
    <property type="entry name" value="Retrotran_Ty1/copia-like"/>
</dbReference>
<dbReference type="GO" id="GO:0003964">
    <property type="term" value="F:RNA-directed DNA polymerase activity"/>
    <property type="evidence" value="ECO:0007669"/>
    <property type="project" value="UniProtKB-KW"/>
</dbReference>
<reference evidence="14" key="1">
    <citation type="journal article" date="2019" name="Sci. Rep.">
        <title>Draft genome of Tanacetum cinerariifolium, the natural source of mosquito coil.</title>
        <authorList>
            <person name="Yamashiro T."/>
            <person name="Shiraishi A."/>
            <person name="Satake H."/>
            <person name="Nakayama K."/>
        </authorList>
    </citation>
    <scope>NUCLEOTIDE SEQUENCE</scope>
</reference>
<keyword evidence="9" id="KW-0233">DNA recombination</keyword>
<keyword evidence="7" id="KW-0695">RNA-directed DNA polymerase</keyword>
<evidence type="ECO:0000259" key="13">
    <source>
        <dbReference type="Pfam" id="PF13976"/>
    </source>
</evidence>
<dbReference type="Pfam" id="PF13976">
    <property type="entry name" value="gag_pre-integrs"/>
    <property type="match status" value="1"/>
</dbReference>
<evidence type="ECO:0000256" key="9">
    <source>
        <dbReference type="ARBA" id="ARBA00023172"/>
    </source>
</evidence>
<dbReference type="GO" id="GO:0016787">
    <property type="term" value="F:hydrolase activity"/>
    <property type="evidence" value="ECO:0007669"/>
    <property type="project" value="UniProtKB-KW"/>
</dbReference>
<keyword evidence="6" id="KW-0229">DNA integration</keyword>
<dbReference type="EMBL" id="BKCJ010551939">
    <property type="protein sequence ID" value="GFB09999.1"/>
    <property type="molecule type" value="Genomic_DNA"/>
</dbReference>
<protein>
    <submittedName>
        <fullName evidence="14">Retrovirus-related Pol polyprotein from transposon TNT 1-94</fullName>
    </submittedName>
</protein>
<evidence type="ECO:0000256" key="8">
    <source>
        <dbReference type="ARBA" id="ARBA00022932"/>
    </source>
</evidence>
<evidence type="ECO:0000256" key="7">
    <source>
        <dbReference type="ARBA" id="ARBA00022918"/>
    </source>
</evidence>
<keyword evidence="8" id="KW-0808">Transferase</keyword>
<keyword evidence="2" id="KW-0479">Metal-binding</keyword>
<evidence type="ECO:0000256" key="6">
    <source>
        <dbReference type="ARBA" id="ARBA00022908"/>
    </source>
</evidence>
<keyword evidence="8" id="KW-0239">DNA-directed DNA polymerase</keyword>
<evidence type="ECO:0000256" key="1">
    <source>
        <dbReference type="ARBA" id="ARBA00022722"/>
    </source>
</evidence>
<name>A0A699KWM4_TANCI</name>
<dbReference type="GO" id="GO:0015074">
    <property type="term" value="P:DNA integration"/>
    <property type="evidence" value="ECO:0007669"/>
    <property type="project" value="UniProtKB-KW"/>
</dbReference>
<evidence type="ECO:0000256" key="11">
    <source>
        <dbReference type="SAM" id="MobiDB-lite"/>
    </source>
</evidence>
<dbReference type="GO" id="GO:0006310">
    <property type="term" value="P:DNA recombination"/>
    <property type="evidence" value="ECO:0007669"/>
    <property type="project" value="UniProtKB-KW"/>
</dbReference>
<dbReference type="GO" id="GO:0003887">
    <property type="term" value="F:DNA-directed DNA polymerase activity"/>
    <property type="evidence" value="ECO:0007669"/>
    <property type="project" value="UniProtKB-KW"/>
</dbReference>
<keyword evidence="4" id="KW-0378">Hydrolase</keyword>
<gene>
    <name evidence="14" type="ORF">Tci_681970</name>
</gene>
<keyword evidence="10" id="KW-0511">Multifunctional enzyme</keyword>
<evidence type="ECO:0000256" key="10">
    <source>
        <dbReference type="ARBA" id="ARBA00023268"/>
    </source>
</evidence>
<dbReference type="PANTHER" id="PTHR42648">
    <property type="entry name" value="TRANSPOSASE, PUTATIVE-RELATED"/>
    <property type="match status" value="1"/>
</dbReference>
<dbReference type="InterPro" id="IPR013103">
    <property type="entry name" value="RVT_2"/>
</dbReference>
<feature type="domain" description="Reverse transcriptase Ty1/copia-type" evidence="12">
    <location>
        <begin position="205"/>
        <end position="311"/>
    </location>
</feature>
<organism evidence="14">
    <name type="scientific">Tanacetum cinerariifolium</name>
    <name type="common">Dalmatian daisy</name>
    <name type="synonym">Chrysanthemum cinerariifolium</name>
    <dbReference type="NCBI Taxonomy" id="118510"/>
    <lineage>
        <taxon>Eukaryota</taxon>
        <taxon>Viridiplantae</taxon>
        <taxon>Streptophyta</taxon>
        <taxon>Embryophyta</taxon>
        <taxon>Tracheophyta</taxon>
        <taxon>Spermatophyta</taxon>
        <taxon>Magnoliopsida</taxon>
        <taxon>eudicotyledons</taxon>
        <taxon>Gunneridae</taxon>
        <taxon>Pentapetalae</taxon>
        <taxon>asterids</taxon>
        <taxon>campanulids</taxon>
        <taxon>Asterales</taxon>
        <taxon>Asteraceae</taxon>
        <taxon>Asteroideae</taxon>
        <taxon>Anthemideae</taxon>
        <taxon>Anthemidinae</taxon>
        <taxon>Tanacetum</taxon>
    </lineage>
</organism>
<keyword evidence="3" id="KW-0255">Endonuclease</keyword>
<feature type="domain" description="GAG-pre-integrase" evidence="13">
    <location>
        <begin position="8"/>
        <end position="43"/>
    </location>
</feature>
<sequence>MMKSSPIYLLSKASKNKSWLWHRRLNHLNFGTMNDLGRKYLVREAVATTCHTQNRSLIHTRHNKTPYELVHNKKHDLTFFKVFGALCYPTNDSEDLGKLQLTADIEIFIGYAPSRKAGTPSFTTIDQDTPSSSHSPSSSALQSTSLHQGIAVESTLMEDNPIAPVDNNPFINVFALKPSSDASSYGDVSSAESTYVSQPLHHLEEGIDFEESFAPVAHIEAIHIFIANAVSKNMTIYQMDVKTEFLNGELKEEVYVSLPKGFVDPDHPIHVYHLKKALYRLKQAPWAWYDTFSRFLLDNKFSKGAVDLTLFT</sequence>
<evidence type="ECO:0000256" key="4">
    <source>
        <dbReference type="ARBA" id="ARBA00022801"/>
    </source>
</evidence>
<evidence type="ECO:0000256" key="2">
    <source>
        <dbReference type="ARBA" id="ARBA00022723"/>
    </source>
</evidence>
<dbReference type="InterPro" id="IPR025724">
    <property type="entry name" value="GAG-pre-integrase_dom"/>
</dbReference>
<dbReference type="PANTHER" id="PTHR42648:SF11">
    <property type="entry name" value="TRANSPOSON TY4-P GAG-POL POLYPROTEIN"/>
    <property type="match status" value="1"/>
</dbReference>
<keyword evidence="5" id="KW-0460">Magnesium</keyword>
<proteinExistence type="predicted"/>
<keyword evidence="8" id="KW-0548">Nucleotidyltransferase</keyword>
<keyword evidence="1" id="KW-0540">Nuclease</keyword>
<accession>A0A699KWM4</accession>
<comment type="caution">
    <text evidence="14">The sequence shown here is derived from an EMBL/GenBank/DDBJ whole genome shotgun (WGS) entry which is preliminary data.</text>
</comment>
<evidence type="ECO:0000256" key="3">
    <source>
        <dbReference type="ARBA" id="ARBA00022759"/>
    </source>
</evidence>
<dbReference type="AlphaFoldDB" id="A0A699KWM4"/>
<feature type="compositionally biased region" description="Low complexity" evidence="11">
    <location>
        <begin position="129"/>
        <end position="144"/>
    </location>
</feature>
<dbReference type="Pfam" id="PF07727">
    <property type="entry name" value="RVT_2"/>
    <property type="match status" value="1"/>
</dbReference>
<feature type="region of interest" description="Disordered" evidence="11">
    <location>
        <begin position="119"/>
        <end position="144"/>
    </location>
</feature>
<dbReference type="GO" id="GO:0004519">
    <property type="term" value="F:endonuclease activity"/>
    <property type="evidence" value="ECO:0007669"/>
    <property type="project" value="UniProtKB-KW"/>
</dbReference>